<feature type="signal peptide" evidence="1">
    <location>
        <begin position="1"/>
        <end position="20"/>
    </location>
</feature>
<keyword evidence="4" id="KW-1185">Reference proteome</keyword>
<sequence length="123" mass="13111">MHAVAIVSAVLLALVAVSSAQLVVPDGSQVHHACNTVRCRSGYRCIERQDTSQFCILIGICPKVAQCVLNHSPLEDERTSPLQCPSTEGMWGICVEQCSSDTDCQAGFKCCNNGCGHSCLKAV</sequence>
<dbReference type="Pfam" id="PF00095">
    <property type="entry name" value="WAP"/>
    <property type="match status" value="1"/>
</dbReference>
<evidence type="ECO:0000313" key="3">
    <source>
        <dbReference type="EMBL" id="OQV14050.1"/>
    </source>
</evidence>
<dbReference type="OrthoDB" id="6060011at2759"/>
<feature type="domain" description="WAP" evidence="2">
    <location>
        <begin position="60"/>
        <end position="123"/>
    </location>
</feature>
<comment type="caution">
    <text evidence="3">The sequence shown here is derived from an EMBL/GenBank/DDBJ whole genome shotgun (WGS) entry which is preliminary data.</text>
</comment>
<reference evidence="4" key="1">
    <citation type="submission" date="2017-01" db="EMBL/GenBank/DDBJ databases">
        <title>Comparative genomics of anhydrobiosis in the tardigrade Hypsibius dujardini.</title>
        <authorList>
            <person name="Yoshida Y."/>
            <person name="Koutsovoulos G."/>
            <person name="Laetsch D."/>
            <person name="Stevens L."/>
            <person name="Kumar S."/>
            <person name="Horikawa D."/>
            <person name="Ishino K."/>
            <person name="Komine S."/>
            <person name="Tomita M."/>
            <person name="Blaxter M."/>
            <person name="Arakawa K."/>
        </authorList>
    </citation>
    <scope>NUCLEOTIDE SEQUENCE [LARGE SCALE GENOMIC DNA]</scope>
    <source>
        <strain evidence="4">Z151</strain>
    </source>
</reference>
<gene>
    <name evidence="3" type="ORF">BV898_11715</name>
</gene>
<organism evidence="3 4">
    <name type="scientific">Hypsibius exemplaris</name>
    <name type="common">Freshwater tardigrade</name>
    <dbReference type="NCBI Taxonomy" id="2072580"/>
    <lineage>
        <taxon>Eukaryota</taxon>
        <taxon>Metazoa</taxon>
        <taxon>Ecdysozoa</taxon>
        <taxon>Tardigrada</taxon>
        <taxon>Eutardigrada</taxon>
        <taxon>Parachela</taxon>
        <taxon>Hypsibioidea</taxon>
        <taxon>Hypsibiidae</taxon>
        <taxon>Hypsibius</taxon>
    </lineage>
</organism>
<name>A0A1W0WFQ5_HYPEX</name>
<evidence type="ECO:0000313" key="4">
    <source>
        <dbReference type="Proteomes" id="UP000192578"/>
    </source>
</evidence>
<accession>A0A1W0WFQ5</accession>
<evidence type="ECO:0000259" key="2">
    <source>
        <dbReference type="PROSITE" id="PS51390"/>
    </source>
</evidence>
<protein>
    <recommendedName>
        <fullName evidence="2">WAP domain-containing protein</fullName>
    </recommendedName>
</protein>
<dbReference type="EMBL" id="MTYJ01000111">
    <property type="protein sequence ID" value="OQV14050.1"/>
    <property type="molecule type" value="Genomic_DNA"/>
</dbReference>
<dbReference type="InterPro" id="IPR036645">
    <property type="entry name" value="Elafin-like_sf"/>
</dbReference>
<dbReference type="PROSITE" id="PS51390">
    <property type="entry name" value="WAP"/>
    <property type="match status" value="1"/>
</dbReference>
<dbReference type="GO" id="GO:0030414">
    <property type="term" value="F:peptidase inhibitor activity"/>
    <property type="evidence" value="ECO:0007669"/>
    <property type="project" value="InterPro"/>
</dbReference>
<dbReference type="GO" id="GO:0005576">
    <property type="term" value="C:extracellular region"/>
    <property type="evidence" value="ECO:0007669"/>
    <property type="project" value="InterPro"/>
</dbReference>
<dbReference type="Gene3D" id="4.10.75.10">
    <property type="entry name" value="Elafin-like"/>
    <property type="match status" value="1"/>
</dbReference>
<dbReference type="AlphaFoldDB" id="A0A1W0WFQ5"/>
<dbReference type="CDD" id="cd00199">
    <property type="entry name" value="WAP"/>
    <property type="match status" value="1"/>
</dbReference>
<dbReference type="SUPFAM" id="SSF57256">
    <property type="entry name" value="Elafin-like"/>
    <property type="match status" value="1"/>
</dbReference>
<feature type="chain" id="PRO_5012890332" description="WAP domain-containing protein" evidence="1">
    <location>
        <begin position="21"/>
        <end position="123"/>
    </location>
</feature>
<proteinExistence type="predicted"/>
<evidence type="ECO:0000256" key="1">
    <source>
        <dbReference type="SAM" id="SignalP"/>
    </source>
</evidence>
<keyword evidence="1" id="KW-0732">Signal</keyword>
<dbReference type="InterPro" id="IPR008197">
    <property type="entry name" value="WAP_dom"/>
</dbReference>
<dbReference type="Proteomes" id="UP000192578">
    <property type="component" value="Unassembled WGS sequence"/>
</dbReference>
<dbReference type="SMART" id="SM00217">
    <property type="entry name" value="WAP"/>
    <property type="match status" value="1"/>
</dbReference>